<reference evidence="2 3" key="1">
    <citation type="submission" date="2016-10" db="EMBL/GenBank/DDBJ databases">
        <authorList>
            <person name="de Groot N.N."/>
        </authorList>
    </citation>
    <scope>NUCLEOTIDE SEQUENCE [LARGE SCALE GENOMIC DNA]</scope>
    <source>
        <strain evidence="2 3">DSM 25186</strain>
    </source>
</reference>
<dbReference type="PANTHER" id="PTHR37512:SF1">
    <property type="entry name" value="NADR_TTD14 AAA DOMAIN-CONTAINING PROTEIN"/>
    <property type="match status" value="1"/>
</dbReference>
<dbReference type="InterPro" id="IPR052735">
    <property type="entry name" value="NAD_biosynth-regulator"/>
</dbReference>
<sequence length="330" mass="36996">MKHGFVFGKFLPLHRGHLALMDFARVRCARLTVVVCASDREPTAGELRRDWVAASMAAHPTVDVKLFSYAEAELPNTSVSSWEVSRRWAAAFQVLLPEVDGVFTSEPYGDYLAEWMGIVHVPFDPPRNQVPVSASLIRTAPMQYWEFLAPAARPFFVRKVAVVGTESTGKSTLTAQLAHHFQTVFVPEAGRDLVPQTRECRWSDLDAIAVAQAQRIQQALPAARRVLFSDTELLTTKSYARFLFGCTLRVAGWVKESNKFDMYLYLSPDVPFVQDGTRLSASDRLRLDASHRAQLAEEGVDYRVIQGAWPDRFQQAVGWVEKSLLPSKAP</sequence>
<dbReference type="EMBL" id="FNFO01000004">
    <property type="protein sequence ID" value="SDL00438.1"/>
    <property type="molecule type" value="Genomic_DNA"/>
</dbReference>
<dbReference type="Gene3D" id="3.40.50.620">
    <property type="entry name" value="HUPs"/>
    <property type="match status" value="1"/>
</dbReference>
<dbReference type="PANTHER" id="PTHR37512">
    <property type="entry name" value="TRIFUNCTIONAL NAD BIOSYNTHESIS/REGULATOR PROTEIN NADR"/>
    <property type="match status" value="1"/>
</dbReference>
<keyword evidence="3" id="KW-1185">Reference proteome</keyword>
<dbReference type="SUPFAM" id="SSF52540">
    <property type="entry name" value="P-loop containing nucleoside triphosphate hydrolases"/>
    <property type="match status" value="1"/>
</dbReference>
<evidence type="ECO:0000259" key="1">
    <source>
        <dbReference type="Pfam" id="PF13521"/>
    </source>
</evidence>
<evidence type="ECO:0000313" key="2">
    <source>
        <dbReference type="EMBL" id="SDL00438.1"/>
    </source>
</evidence>
<dbReference type="SUPFAM" id="SSF52374">
    <property type="entry name" value="Nucleotidylyl transferase"/>
    <property type="match status" value="1"/>
</dbReference>
<dbReference type="InterPro" id="IPR014729">
    <property type="entry name" value="Rossmann-like_a/b/a_fold"/>
</dbReference>
<proteinExistence type="predicted"/>
<name>A0A1G9GID0_9BACT</name>
<dbReference type="Gene3D" id="3.40.50.300">
    <property type="entry name" value="P-loop containing nucleotide triphosphate hydrolases"/>
    <property type="match status" value="1"/>
</dbReference>
<gene>
    <name evidence="2" type="ORF">SAMN05421823_104119</name>
</gene>
<dbReference type="AlphaFoldDB" id="A0A1G9GID0"/>
<dbReference type="Pfam" id="PF13521">
    <property type="entry name" value="AAA_28"/>
    <property type="match status" value="1"/>
</dbReference>
<protein>
    <submittedName>
        <fullName evidence="2">HTH-type transcriptional regulator, transcriptional repressor of NAD biosynthesis genes</fullName>
    </submittedName>
</protein>
<dbReference type="OrthoDB" id="9151999at2"/>
<dbReference type="STRING" id="1075417.SAMN05421823_104119"/>
<evidence type="ECO:0000313" key="3">
    <source>
        <dbReference type="Proteomes" id="UP000198510"/>
    </source>
</evidence>
<dbReference type="Proteomes" id="UP000198510">
    <property type="component" value="Unassembled WGS sequence"/>
</dbReference>
<dbReference type="InterPro" id="IPR038727">
    <property type="entry name" value="NadR/Ttd14_AAA_dom"/>
</dbReference>
<feature type="domain" description="NadR/Ttd14 AAA" evidence="1">
    <location>
        <begin position="159"/>
        <end position="312"/>
    </location>
</feature>
<organism evidence="2 3">
    <name type="scientific">Catalinimonas alkaloidigena</name>
    <dbReference type="NCBI Taxonomy" id="1075417"/>
    <lineage>
        <taxon>Bacteria</taxon>
        <taxon>Pseudomonadati</taxon>
        <taxon>Bacteroidota</taxon>
        <taxon>Cytophagia</taxon>
        <taxon>Cytophagales</taxon>
        <taxon>Catalimonadaceae</taxon>
        <taxon>Catalinimonas</taxon>
    </lineage>
</organism>
<dbReference type="InterPro" id="IPR027417">
    <property type="entry name" value="P-loop_NTPase"/>
</dbReference>
<dbReference type="RefSeq" id="WP_089681955.1">
    <property type="nucleotide sequence ID" value="NZ_FNFO01000004.1"/>
</dbReference>
<accession>A0A1G9GID0</accession>